<evidence type="ECO:0000313" key="7">
    <source>
        <dbReference type="Proteomes" id="UP000189818"/>
    </source>
</evidence>
<keyword evidence="7" id="KW-1185">Reference proteome</keyword>
<organism evidence="6 7">
    <name type="scientific">Rhizorhabdus histidinilytica</name>
    <dbReference type="NCBI Taxonomy" id="439228"/>
    <lineage>
        <taxon>Bacteria</taxon>
        <taxon>Pseudomonadati</taxon>
        <taxon>Pseudomonadota</taxon>
        <taxon>Alphaproteobacteria</taxon>
        <taxon>Sphingomonadales</taxon>
        <taxon>Sphingomonadaceae</taxon>
        <taxon>Rhizorhabdus</taxon>
    </lineage>
</organism>
<feature type="transmembrane region" description="Helical" evidence="5">
    <location>
        <begin position="76"/>
        <end position="93"/>
    </location>
</feature>
<evidence type="ECO:0000256" key="2">
    <source>
        <dbReference type="ARBA" id="ARBA00022692"/>
    </source>
</evidence>
<sequence>MILPITLTIAGAAAILNIWLAIRIVTVRVKSKVLVGDGGNTLLSARMRAQLNFIEYTPLVLILMGLIEFARGTNNWLWGAGIIYIIGRVLHPFGLDRQTANPFRAVGILTTWGVLLGLAIYALTIPYTTKNGVITTVTSDSLGAGH</sequence>
<protein>
    <recommendedName>
        <fullName evidence="8">MAPEG family protein</fullName>
    </recommendedName>
</protein>
<feature type="transmembrane region" description="Helical" evidence="5">
    <location>
        <begin position="6"/>
        <end position="25"/>
    </location>
</feature>
<name>A0A1T5AKV6_9SPHN</name>
<proteinExistence type="predicted"/>
<evidence type="ECO:0000256" key="5">
    <source>
        <dbReference type="SAM" id="Phobius"/>
    </source>
</evidence>
<evidence type="ECO:0000256" key="3">
    <source>
        <dbReference type="ARBA" id="ARBA00022989"/>
    </source>
</evidence>
<evidence type="ECO:0000256" key="1">
    <source>
        <dbReference type="ARBA" id="ARBA00004370"/>
    </source>
</evidence>
<evidence type="ECO:0000256" key="4">
    <source>
        <dbReference type="ARBA" id="ARBA00023136"/>
    </source>
</evidence>
<dbReference type="Proteomes" id="UP000189818">
    <property type="component" value="Unassembled WGS sequence"/>
</dbReference>
<evidence type="ECO:0000313" key="6">
    <source>
        <dbReference type="EMBL" id="SKB35604.1"/>
    </source>
</evidence>
<dbReference type="OrthoDB" id="7619858at2"/>
<dbReference type="InterPro" id="IPR023352">
    <property type="entry name" value="MAPEG-like_dom_sf"/>
</dbReference>
<dbReference type="EMBL" id="FUYM01000002">
    <property type="protein sequence ID" value="SKB35604.1"/>
    <property type="molecule type" value="Genomic_DNA"/>
</dbReference>
<dbReference type="AlphaFoldDB" id="A0A1T5AKV6"/>
<dbReference type="RefSeq" id="WP_079646781.1">
    <property type="nucleotide sequence ID" value="NZ_FUYM01000002.1"/>
</dbReference>
<keyword evidence="2 5" id="KW-0812">Transmembrane</keyword>
<reference evidence="7" key="1">
    <citation type="submission" date="2017-02" db="EMBL/GenBank/DDBJ databases">
        <authorList>
            <person name="Varghese N."/>
            <person name="Submissions S."/>
        </authorList>
    </citation>
    <scope>NUCLEOTIDE SEQUENCE [LARGE SCALE GENOMIC DNA]</scope>
    <source>
        <strain evidence="7">UM2</strain>
    </source>
</reference>
<feature type="transmembrane region" description="Helical" evidence="5">
    <location>
        <begin position="53"/>
        <end position="70"/>
    </location>
</feature>
<accession>A0A1T5AKV6</accession>
<gene>
    <name evidence="6" type="ORF">SAMN06295920_10260</name>
</gene>
<dbReference type="InterPro" id="IPR001129">
    <property type="entry name" value="Membr-assoc_MAPEG"/>
</dbReference>
<feature type="transmembrane region" description="Helical" evidence="5">
    <location>
        <begin position="105"/>
        <end position="123"/>
    </location>
</feature>
<keyword evidence="3 5" id="KW-1133">Transmembrane helix</keyword>
<dbReference type="SUPFAM" id="SSF161084">
    <property type="entry name" value="MAPEG domain-like"/>
    <property type="match status" value="1"/>
</dbReference>
<dbReference type="PANTHER" id="PTHR35814:SF1">
    <property type="entry name" value="GLUTATHIONE S-TRANSFERASE-RELATED"/>
    <property type="match status" value="1"/>
</dbReference>
<keyword evidence="4 5" id="KW-0472">Membrane</keyword>
<comment type="subcellular location">
    <subcellularLocation>
        <location evidence="1">Membrane</location>
    </subcellularLocation>
</comment>
<dbReference type="Gene3D" id="1.20.120.550">
    <property type="entry name" value="Membrane associated eicosanoid/glutathione metabolism-like domain"/>
    <property type="match status" value="1"/>
</dbReference>
<dbReference type="Pfam" id="PF01124">
    <property type="entry name" value="MAPEG"/>
    <property type="match status" value="1"/>
</dbReference>
<evidence type="ECO:0008006" key="8">
    <source>
        <dbReference type="Google" id="ProtNLM"/>
    </source>
</evidence>
<dbReference type="GO" id="GO:0016020">
    <property type="term" value="C:membrane"/>
    <property type="evidence" value="ECO:0007669"/>
    <property type="project" value="UniProtKB-SubCell"/>
</dbReference>
<dbReference type="PANTHER" id="PTHR35814">
    <property type="match status" value="1"/>
</dbReference>
<dbReference type="STRING" id="439228.SAMN06295920_10260"/>